<sequence length="333" mass="36381">MPNHPAVTGAAVVASIAVAAAIAIYESPQVKRFAEDIRRKIAIKLHALGDEISPTPAAGQPRFNRPEDAEGFFQSHPGTRSDEDSQRRQRDELMFSNAMHMSHEPQQTQTCSHENPIQQGPNTTRENPVYKSGAEVAPVMTQGLHNRSLRDSFRDGSVYANPFSDDHNIEADSFTAIEASLNSPEKAERNGTDSNFITPSEGISDLVSDPGTSCPWTESREPSPRLRDTFGNPLEETLSYDSIHAWAELSNSSLNNGLATHLAATSPKLKNTTRPGSPTFSDPEISIPDVESVIDLTDSMLEQTSTEFTGDKNFNGYSSDECNSTKTWTKVGN</sequence>
<feature type="compositionally biased region" description="Basic and acidic residues" evidence="1">
    <location>
        <begin position="79"/>
        <end position="89"/>
    </location>
</feature>
<dbReference type="EMBL" id="UNSH01000036">
    <property type="protein sequence ID" value="SZF01164.1"/>
    <property type="molecule type" value="Genomic_DNA"/>
</dbReference>
<feature type="compositionally biased region" description="Basic and acidic residues" evidence="1">
    <location>
        <begin position="218"/>
        <end position="228"/>
    </location>
</feature>
<organism evidence="3 4">
    <name type="scientific">Blumeria hordei</name>
    <name type="common">Barley powdery mildew</name>
    <name type="synonym">Blumeria graminis f. sp. hordei</name>
    <dbReference type="NCBI Taxonomy" id="2867405"/>
    <lineage>
        <taxon>Eukaryota</taxon>
        <taxon>Fungi</taxon>
        <taxon>Dikarya</taxon>
        <taxon>Ascomycota</taxon>
        <taxon>Pezizomycotina</taxon>
        <taxon>Leotiomycetes</taxon>
        <taxon>Erysiphales</taxon>
        <taxon>Erysiphaceae</taxon>
        <taxon>Blumeria</taxon>
    </lineage>
</organism>
<accession>A0A383ULG4</accession>
<feature type="region of interest" description="Disordered" evidence="1">
    <location>
        <begin position="266"/>
        <end position="285"/>
    </location>
</feature>
<keyword evidence="2" id="KW-1133">Transmembrane helix</keyword>
<name>A0A383ULG4_BLUHO</name>
<dbReference type="AlphaFoldDB" id="A0A383ULG4"/>
<feature type="region of interest" description="Disordered" evidence="1">
    <location>
        <begin position="102"/>
        <end position="127"/>
    </location>
</feature>
<feature type="region of interest" description="Disordered" evidence="1">
    <location>
        <begin position="182"/>
        <end position="229"/>
    </location>
</feature>
<evidence type="ECO:0000256" key="2">
    <source>
        <dbReference type="SAM" id="Phobius"/>
    </source>
</evidence>
<reference evidence="3 4" key="1">
    <citation type="submission" date="2017-11" db="EMBL/GenBank/DDBJ databases">
        <authorList>
            <person name="Kracher B."/>
        </authorList>
    </citation>
    <scope>NUCLEOTIDE SEQUENCE [LARGE SCALE GENOMIC DNA]</scope>
    <source>
        <strain evidence="3 4">RACE1</strain>
    </source>
</reference>
<feature type="transmembrane region" description="Helical" evidence="2">
    <location>
        <begin position="6"/>
        <end position="25"/>
    </location>
</feature>
<dbReference type="VEuPathDB" id="FungiDB:BLGHR1_11920"/>
<feature type="region of interest" description="Disordered" evidence="1">
    <location>
        <begin position="51"/>
        <end position="89"/>
    </location>
</feature>
<feature type="compositionally biased region" description="Polar residues" evidence="1">
    <location>
        <begin position="268"/>
        <end position="280"/>
    </location>
</feature>
<keyword evidence="2" id="KW-0472">Membrane</keyword>
<protein>
    <submittedName>
        <fullName evidence="3">Uncharacterized protein</fullName>
    </submittedName>
</protein>
<gene>
    <name evidence="3" type="ORF">BLGHR1_11920</name>
</gene>
<evidence type="ECO:0000256" key="1">
    <source>
        <dbReference type="SAM" id="MobiDB-lite"/>
    </source>
</evidence>
<proteinExistence type="predicted"/>
<evidence type="ECO:0000313" key="3">
    <source>
        <dbReference type="EMBL" id="SZF01164.1"/>
    </source>
</evidence>
<dbReference type="Proteomes" id="UP000275772">
    <property type="component" value="Unassembled WGS sequence"/>
</dbReference>
<keyword evidence="2" id="KW-0812">Transmembrane</keyword>
<evidence type="ECO:0000313" key="4">
    <source>
        <dbReference type="Proteomes" id="UP000275772"/>
    </source>
</evidence>
<feature type="compositionally biased region" description="Polar residues" evidence="1">
    <location>
        <begin position="104"/>
        <end position="126"/>
    </location>
</feature>